<accession>A0A9J6CW15</accession>
<dbReference type="VEuPathDB" id="VectorBase:LOC119186940"/>
<evidence type="ECO:0000256" key="3">
    <source>
        <dbReference type="ARBA" id="ARBA00022833"/>
    </source>
</evidence>
<evidence type="ECO:0000313" key="7">
    <source>
        <dbReference type="Proteomes" id="UP000821866"/>
    </source>
</evidence>
<keyword evidence="2 4" id="KW-0863">Zinc-finger</keyword>
<evidence type="ECO:0000256" key="1">
    <source>
        <dbReference type="ARBA" id="ARBA00022723"/>
    </source>
</evidence>
<dbReference type="InterPro" id="IPR017907">
    <property type="entry name" value="Znf_RING_CS"/>
</dbReference>
<dbReference type="InterPro" id="IPR013083">
    <property type="entry name" value="Znf_RING/FYVE/PHD"/>
</dbReference>
<organism evidence="6 7">
    <name type="scientific">Rhipicephalus microplus</name>
    <name type="common">Cattle tick</name>
    <name type="synonym">Boophilus microplus</name>
    <dbReference type="NCBI Taxonomy" id="6941"/>
    <lineage>
        <taxon>Eukaryota</taxon>
        <taxon>Metazoa</taxon>
        <taxon>Ecdysozoa</taxon>
        <taxon>Arthropoda</taxon>
        <taxon>Chelicerata</taxon>
        <taxon>Arachnida</taxon>
        <taxon>Acari</taxon>
        <taxon>Parasitiformes</taxon>
        <taxon>Ixodida</taxon>
        <taxon>Ixodoidea</taxon>
        <taxon>Ixodidae</taxon>
        <taxon>Rhipicephalinae</taxon>
        <taxon>Rhipicephalus</taxon>
        <taxon>Boophilus</taxon>
    </lineage>
</organism>
<evidence type="ECO:0000259" key="5">
    <source>
        <dbReference type="PROSITE" id="PS50089"/>
    </source>
</evidence>
<dbReference type="EMBL" id="JABSTU010006150">
    <property type="protein sequence ID" value="KAH7934608.1"/>
    <property type="molecule type" value="Genomic_DNA"/>
</dbReference>
<dbReference type="SUPFAM" id="SSF57850">
    <property type="entry name" value="RING/U-box"/>
    <property type="match status" value="1"/>
</dbReference>
<sequence length="127" mass="14321">MQRYSVSGFSHELGYRPFHFAEPIPAVRICAVCGLLPQTTTSLPCRHVLCKTCYPQCLVNGICECPLDGDKFLVKDAEWKIFPMKNLLRRKHVKGPLDSLGPLGRLGRFQCLCAARGVVFYHYGCEM</sequence>
<feature type="domain" description="RING-type" evidence="5">
    <location>
        <begin position="30"/>
        <end position="68"/>
    </location>
</feature>
<reference evidence="6" key="2">
    <citation type="submission" date="2021-09" db="EMBL/GenBank/DDBJ databases">
        <authorList>
            <person name="Jia N."/>
            <person name="Wang J."/>
            <person name="Shi W."/>
            <person name="Du L."/>
            <person name="Sun Y."/>
            <person name="Zhan W."/>
            <person name="Jiang J."/>
            <person name="Wang Q."/>
            <person name="Zhang B."/>
            <person name="Ji P."/>
            <person name="Sakyi L.B."/>
            <person name="Cui X."/>
            <person name="Yuan T."/>
            <person name="Jiang B."/>
            <person name="Yang W."/>
            <person name="Lam T.T.-Y."/>
            <person name="Chang Q."/>
            <person name="Ding S."/>
            <person name="Wang X."/>
            <person name="Zhu J."/>
            <person name="Ruan X."/>
            <person name="Zhao L."/>
            <person name="Wei J."/>
            <person name="Que T."/>
            <person name="Du C."/>
            <person name="Cheng J."/>
            <person name="Dai P."/>
            <person name="Han X."/>
            <person name="Huang E."/>
            <person name="Gao Y."/>
            <person name="Liu J."/>
            <person name="Shao H."/>
            <person name="Ye R."/>
            <person name="Li L."/>
            <person name="Wei W."/>
            <person name="Wang X."/>
            <person name="Wang C."/>
            <person name="Huo Q."/>
            <person name="Li W."/>
            <person name="Guo W."/>
            <person name="Chen H."/>
            <person name="Chen S."/>
            <person name="Zhou L."/>
            <person name="Zhou L."/>
            <person name="Ni X."/>
            <person name="Tian J."/>
            <person name="Zhou Y."/>
            <person name="Sheng Y."/>
            <person name="Liu T."/>
            <person name="Pan Y."/>
            <person name="Xia L."/>
            <person name="Li J."/>
            <person name="Zhao F."/>
            <person name="Cao W."/>
        </authorList>
    </citation>
    <scope>NUCLEOTIDE SEQUENCE</scope>
    <source>
        <strain evidence="6">Rmic-2018</strain>
        <tissue evidence="6">Larvae</tissue>
    </source>
</reference>
<dbReference type="InterPro" id="IPR001841">
    <property type="entry name" value="Znf_RING"/>
</dbReference>
<dbReference type="GO" id="GO:0008270">
    <property type="term" value="F:zinc ion binding"/>
    <property type="evidence" value="ECO:0007669"/>
    <property type="project" value="UniProtKB-KW"/>
</dbReference>
<dbReference type="Gene3D" id="3.30.40.10">
    <property type="entry name" value="Zinc/RING finger domain, C3HC4 (zinc finger)"/>
    <property type="match status" value="1"/>
</dbReference>
<dbReference type="AlphaFoldDB" id="A0A9J6CW15"/>
<dbReference type="Proteomes" id="UP000821866">
    <property type="component" value="Unassembled WGS sequence"/>
</dbReference>
<keyword evidence="7" id="KW-1185">Reference proteome</keyword>
<evidence type="ECO:0000256" key="4">
    <source>
        <dbReference type="PROSITE-ProRule" id="PRU00175"/>
    </source>
</evidence>
<reference evidence="6" key="1">
    <citation type="journal article" date="2020" name="Cell">
        <title>Large-Scale Comparative Analyses of Tick Genomes Elucidate Their Genetic Diversity and Vector Capacities.</title>
        <authorList>
            <consortium name="Tick Genome and Microbiome Consortium (TIGMIC)"/>
            <person name="Jia N."/>
            <person name="Wang J."/>
            <person name="Shi W."/>
            <person name="Du L."/>
            <person name="Sun Y."/>
            <person name="Zhan W."/>
            <person name="Jiang J.F."/>
            <person name="Wang Q."/>
            <person name="Zhang B."/>
            <person name="Ji P."/>
            <person name="Bell-Sakyi L."/>
            <person name="Cui X.M."/>
            <person name="Yuan T.T."/>
            <person name="Jiang B.G."/>
            <person name="Yang W.F."/>
            <person name="Lam T.T."/>
            <person name="Chang Q.C."/>
            <person name="Ding S.J."/>
            <person name="Wang X.J."/>
            <person name="Zhu J.G."/>
            <person name="Ruan X.D."/>
            <person name="Zhao L."/>
            <person name="Wei J.T."/>
            <person name="Ye R.Z."/>
            <person name="Que T.C."/>
            <person name="Du C.H."/>
            <person name="Zhou Y.H."/>
            <person name="Cheng J.X."/>
            <person name="Dai P.F."/>
            <person name="Guo W.B."/>
            <person name="Han X.H."/>
            <person name="Huang E.J."/>
            <person name="Li L.F."/>
            <person name="Wei W."/>
            <person name="Gao Y.C."/>
            <person name="Liu J.Z."/>
            <person name="Shao H.Z."/>
            <person name="Wang X."/>
            <person name="Wang C.C."/>
            <person name="Yang T.C."/>
            <person name="Huo Q.B."/>
            <person name="Li W."/>
            <person name="Chen H.Y."/>
            <person name="Chen S.E."/>
            <person name="Zhou L.G."/>
            <person name="Ni X.B."/>
            <person name="Tian J.H."/>
            <person name="Sheng Y."/>
            <person name="Liu T."/>
            <person name="Pan Y.S."/>
            <person name="Xia L.Y."/>
            <person name="Li J."/>
            <person name="Zhao F."/>
            <person name="Cao W.C."/>
        </authorList>
    </citation>
    <scope>NUCLEOTIDE SEQUENCE</scope>
    <source>
        <strain evidence="6">Rmic-2018</strain>
    </source>
</reference>
<protein>
    <recommendedName>
        <fullName evidence="5">RING-type domain-containing protein</fullName>
    </recommendedName>
</protein>
<evidence type="ECO:0000313" key="6">
    <source>
        <dbReference type="EMBL" id="KAH7934608.1"/>
    </source>
</evidence>
<dbReference type="PROSITE" id="PS00518">
    <property type="entry name" value="ZF_RING_1"/>
    <property type="match status" value="1"/>
</dbReference>
<name>A0A9J6CW15_RHIMP</name>
<comment type="caution">
    <text evidence="6">The sequence shown here is derived from an EMBL/GenBank/DDBJ whole genome shotgun (WGS) entry which is preliminary data.</text>
</comment>
<keyword evidence="1" id="KW-0479">Metal-binding</keyword>
<evidence type="ECO:0000256" key="2">
    <source>
        <dbReference type="ARBA" id="ARBA00022771"/>
    </source>
</evidence>
<keyword evidence="3" id="KW-0862">Zinc</keyword>
<dbReference type="PROSITE" id="PS50089">
    <property type="entry name" value="ZF_RING_2"/>
    <property type="match status" value="1"/>
</dbReference>
<dbReference type="CDD" id="cd16449">
    <property type="entry name" value="RING-HC"/>
    <property type="match status" value="1"/>
</dbReference>
<gene>
    <name evidence="6" type="ORF">HPB51_029026</name>
</gene>
<proteinExistence type="predicted"/>